<accession>A0A387BK09</accession>
<name>A0A387BK09_9LACT</name>
<dbReference type="RefSeq" id="WP_120772673.1">
    <property type="nucleotide sequence ID" value="NZ_CP032627.1"/>
</dbReference>
<sequence>MKYLIKRSGFQTYDREEAISEASRVYLEYHDLDNRSRGRIENTFREMLTREEGMVRDCYFEGWIEYGAIRVTIIRR</sequence>
<keyword evidence="2" id="KW-1185">Reference proteome</keyword>
<dbReference type="AlphaFoldDB" id="A0A387BK09"/>
<evidence type="ECO:0000313" key="1">
    <source>
        <dbReference type="EMBL" id="AYG01300.1"/>
    </source>
</evidence>
<organism evidence="1 2">
    <name type="scientific">Lactococcus allomyrinae</name>
    <dbReference type="NCBI Taxonomy" id="2419773"/>
    <lineage>
        <taxon>Bacteria</taxon>
        <taxon>Bacillati</taxon>
        <taxon>Bacillota</taxon>
        <taxon>Bacilli</taxon>
        <taxon>Lactobacillales</taxon>
        <taxon>Streptococcaceae</taxon>
        <taxon>Lactococcus</taxon>
    </lineage>
</organism>
<dbReference type="KEGG" id="lact:D7I46_09440"/>
<gene>
    <name evidence="1" type="ORF">D7I46_09440</name>
</gene>
<protein>
    <submittedName>
        <fullName evidence="1">Uncharacterized protein</fullName>
    </submittedName>
</protein>
<dbReference type="Proteomes" id="UP000269374">
    <property type="component" value="Chromosome"/>
</dbReference>
<proteinExistence type="predicted"/>
<dbReference type="EMBL" id="CP032627">
    <property type="protein sequence ID" value="AYG01300.1"/>
    <property type="molecule type" value="Genomic_DNA"/>
</dbReference>
<evidence type="ECO:0000313" key="2">
    <source>
        <dbReference type="Proteomes" id="UP000269374"/>
    </source>
</evidence>
<reference evidence="1 2" key="1">
    <citation type="submission" date="2018-09" db="EMBL/GenBank/DDBJ databases">
        <title>Genome sequencing of strain 1JSPR-7.</title>
        <authorList>
            <person name="Heo J."/>
            <person name="Kim S.-J."/>
            <person name="Kwon S.-W."/>
        </authorList>
    </citation>
    <scope>NUCLEOTIDE SEQUENCE [LARGE SCALE GENOMIC DNA]</scope>
    <source>
        <strain evidence="1 2">1JSPR-7</strain>
    </source>
</reference>